<dbReference type="PANTHER" id="PTHR11811">
    <property type="entry name" value="6-PHOSPHOGLUCONATE DEHYDROGENASE"/>
    <property type="match status" value="1"/>
</dbReference>
<dbReference type="InterPro" id="IPR013328">
    <property type="entry name" value="6PGD_dom2"/>
</dbReference>
<dbReference type="SUPFAM" id="SSF48179">
    <property type="entry name" value="6-phosphogluconate dehydrogenase C-terminal domain-like"/>
    <property type="match status" value="1"/>
</dbReference>
<dbReference type="InterPro" id="IPR006115">
    <property type="entry name" value="6PGDH_NADP-bd"/>
</dbReference>
<dbReference type="Proteomes" id="UP000654257">
    <property type="component" value="Unassembled WGS sequence"/>
</dbReference>
<gene>
    <name evidence="2" type="primary">gnd</name>
    <name evidence="2" type="ORF">GCM10007304_12060</name>
</gene>
<keyword evidence="3" id="KW-1185">Reference proteome</keyword>
<evidence type="ECO:0000259" key="1">
    <source>
        <dbReference type="Pfam" id="PF03446"/>
    </source>
</evidence>
<dbReference type="InterPro" id="IPR008927">
    <property type="entry name" value="6-PGluconate_DH-like_C_sf"/>
</dbReference>
<proteinExistence type="predicted"/>
<comment type="caution">
    <text evidence="2">The sequence shown here is derived from an EMBL/GenBank/DDBJ whole genome shotgun (WGS) entry which is preliminary data.</text>
</comment>
<feature type="domain" description="6-phosphogluconate dehydrogenase NADP-binding" evidence="1">
    <location>
        <begin position="34"/>
        <end position="121"/>
    </location>
</feature>
<accession>A0A917FSJ5</accession>
<name>A0A917FSJ5_9NOCA</name>
<reference evidence="2" key="2">
    <citation type="submission" date="2020-09" db="EMBL/GenBank/DDBJ databases">
        <authorList>
            <person name="Sun Q."/>
            <person name="Sedlacek I."/>
        </authorList>
    </citation>
    <scope>NUCLEOTIDE SEQUENCE</scope>
    <source>
        <strain evidence="2">CCM 7905</strain>
    </source>
</reference>
<dbReference type="Gene3D" id="1.10.1040.10">
    <property type="entry name" value="N-(1-d-carboxylethyl)-l-norvaline Dehydrogenase, domain 2"/>
    <property type="match status" value="1"/>
</dbReference>
<evidence type="ECO:0000313" key="3">
    <source>
        <dbReference type="Proteomes" id="UP000654257"/>
    </source>
</evidence>
<protein>
    <submittedName>
        <fullName evidence="2">6-phosphogluconate dehydrogenase</fullName>
    </submittedName>
</protein>
<dbReference type="InterPro" id="IPR036291">
    <property type="entry name" value="NAD(P)-bd_dom_sf"/>
</dbReference>
<dbReference type="Gene3D" id="3.40.50.720">
    <property type="entry name" value="NAD(P)-binding Rossmann-like Domain"/>
    <property type="match status" value="1"/>
</dbReference>
<reference evidence="2" key="1">
    <citation type="journal article" date="2014" name="Int. J. Syst. Evol. Microbiol.">
        <title>Complete genome sequence of Corynebacterium casei LMG S-19264T (=DSM 44701T), isolated from a smear-ripened cheese.</title>
        <authorList>
            <consortium name="US DOE Joint Genome Institute (JGI-PGF)"/>
            <person name="Walter F."/>
            <person name="Albersmeier A."/>
            <person name="Kalinowski J."/>
            <person name="Ruckert C."/>
        </authorList>
    </citation>
    <scope>NUCLEOTIDE SEQUENCE</scope>
    <source>
        <strain evidence="2">CCM 7905</strain>
    </source>
</reference>
<sequence>MTIELGLVYPGKMARSTRSRLRERGLETLGYPYAADSLATLVEALPSPRAVWVLMPAGPSTRRVIDDLSRLLSPGDLVVDGGNSAGTEGADVLARGGIRLLECGFSDRVWERHVGYALMAGDGAVECGSIPTYLQQNRTLPADDLIMDIPAVMRAWSKDTAAQSWLLDLLVHALSGNLDPVTTSGYVEHPGEGMWSVDEAITHGVSAPVISAALFARFASRLSHSQAMKAVSDLRNRPDQNRTRLAQRVATV</sequence>
<organism evidence="2 3">
    <name type="scientific">Rhodococcoides trifolii</name>
    <dbReference type="NCBI Taxonomy" id="908250"/>
    <lineage>
        <taxon>Bacteria</taxon>
        <taxon>Bacillati</taxon>
        <taxon>Actinomycetota</taxon>
        <taxon>Actinomycetes</taxon>
        <taxon>Mycobacteriales</taxon>
        <taxon>Nocardiaceae</taxon>
        <taxon>Rhodococcoides</taxon>
    </lineage>
</organism>
<dbReference type="InterPro" id="IPR006183">
    <property type="entry name" value="Pgluconate_DH"/>
</dbReference>
<dbReference type="GO" id="GO:0050661">
    <property type="term" value="F:NADP binding"/>
    <property type="evidence" value="ECO:0007669"/>
    <property type="project" value="InterPro"/>
</dbReference>
<dbReference type="SUPFAM" id="SSF51735">
    <property type="entry name" value="NAD(P)-binding Rossmann-fold domains"/>
    <property type="match status" value="1"/>
</dbReference>
<dbReference type="AlphaFoldDB" id="A0A917FSJ5"/>
<dbReference type="EMBL" id="BMCU01000001">
    <property type="protein sequence ID" value="GGF99743.1"/>
    <property type="molecule type" value="Genomic_DNA"/>
</dbReference>
<dbReference type="Pfam" id="PF03446">
    <property type="entry name" value="NAD_binding_2"/>
    <property type="match status" value="1"/>
</dbReference>
<evidence type="ECO:0000313" key="2">
    <source>
        <dbReference type="EMBL" id="GGF99743.1"/>
    </source>
</evidence>
<dbReference type="GO" id="GO:0004616">
    <property type="term" value="F:phosphogluconate dehydrogenase (decarboxylating) activity"/>
    <property type="evidence" value="ECO:0007669"/>
    <property type="project" value="InterPro"/>
</dbReference>